<feature type="compositionally biased region" description="Low complexity" evidence="1">
    <location>
        <begin position="57"/>
        <end position="66"/>
    </location>
</feature>
<gene>
    <name evidence="3" type="ORF">PPSIR1_40525</name>
</gene>
<feature type="compositionally biased region" description="Acidic residues" evidence="1">
    <location>
        <begin position="67"/>
        <end position="126"/>
    </location>
</feature>
<dbReference type="PANTHER" id="PTHR46534:SF1">
    <property type="entry name" value="IGGFC-BINDING PROTEIN N-TERMINAL DOMAIN-CONTAINING PROTEIN"/>
    <property type="match status" value="1"/>
</dbReference>
<dbReference type="InterPro" id="IPR035234">
    <property type="entry name" value="IgGFc-bd_N"/>
</dbReference>
<dbReference type="AlphaFoldDB" id="A6FYN5"/>
<reference evidence="3 4" key="1">
    <citation type="submission" date="2007-06" db="EMBL/GenBank/DDBJ databases">
        <authorList>
            <person name="Shimkets L."/>
            <person name="Ferriera S."/>
            <person name="Johnson J."/>
            <person name="Kravitz S."/>
            <person name="Beeson K."/>
            <person name="Sutton G."/>
            <person name="Rogers Y.-H."/>
            <person name="Friedman R."/>
            <person name="Frazier M."/>
            <person name="Venter J.C."/>
        </authorList>
    </citation>
    <scope>NUCLEOTIDE SEQUENCE [LARGE SCALE GENOMIC DNA]</scope>
    <source>
        <strain evidence="3 4">SIR-1</strain>
    </source>
</reference>
<sequence>MRKTWLEISLPLLSIAALSTGCTDDVVDEADGGQDEIGATETVDESADDTTTETGEESGTMEGSSETADDTTADDTTADTTADDTTADDTTADDTTADDTTADDTTADTTADDTADTTDTTTEDEGTFCEPGLTICFDADNTQTCVDDGSEFGDPVPCDPTETCQNGVCIPLCDAVEAEPSSIGCSFFANRMDNYNPGDNDSLVVGNIDSVKTVSAQLYFVPNGSNVEQAQGAPVNIPPEGTYTFTLTNAQIESQTTIRNGGVYRVETDIPIVAYQHSPIGSVFTNDASMLLPEHALTGNYVVNSYPATVGNYPSYFTAIAVTDGTTVNFTVPEATAGGGGVTALNAGGSTSVMLNRYDTLNVVVQQQNGGDVSGTVVESDGPLWLVGATECANVPNNGTLYCDHMEEANLPLEYWGQEYVGAHVPYRSGNEDFHWRVYGGEDGVQINTDPVQAGFPLTLNKGEWYQFSTTESFIISGDGPFLPVQYMEGTTGGAGDGDPSQIQSVPTEQFLDAYAFVTGTDYPTHYVQIIRPAGGADVLVDGQVVGDYYTVGTFEVADYPLNQEGTHFANSDQPFGIVSVGYSPATSYGYPGGLKLQVINPQ</sequence>
<dbReference type="EMBL" id="ABCS01000004">
    <property type="protein sequence ID" value="EDM81307.1"/>
    <property type="molecule type" value="Genomic_DNA"/>
</dbReference>
<proteinExistence type="predicted"/>
<dbReference type="Proteomes" id="UP000005801">
    <property type="component" value="Unassembled WGS sequence"/>
</dbReference>
<dbReference type="eggNOG" id="COG3291">
    <property type="taxonomic scope" value="Bacteria"/>
</dbReference>
<dbReference type="OrthoDB" id="5524783at2"/>
<name>A6FYN5_9BACT</name>
<dbReference type="STRING" id="391625.PPSIR1_40525"/>
<evidence type="ECO:0000313" key="4">
    <source>
        <dbReference type="Proteomes" id="UP000005801"/>
    </source>
</evidence>
<feature type="compositionally biased region" description="Acidic residues" evidence="1">
    <location>
        <begin position="42"/>
        <end position="56"/>
    </location>
</feature>
<accession>A6FYN5</accession>
<evidence type="ECO:0000313" key="3">
    <source>
        <dbReference type="EMBL" id="EDM81307.1"/>
    </source>
</evidence>
<dbReference type="PANTHER" id="PTHR46534">
    <property type="entry name" value="IGGFC_BINDING DOMAIN-CONTAINING PROTEIN"/>
    <property type="match status" value="1"/>
</dbReference>
<feature type="region of interest" description="Disordered" evidence="1">
    <location>
        <begin position="26"/>
        <end position="126"/>
    </location>
</feature>
<dbReference type="PROSITE" id="PS51257">
    <property type="entry name" value="PROKAR_LIPOPROTEIN"/>
    <property type="match status" value="1"/>
</dbReference>
<dbReference type="Pfam" id="PF17517">
    <property type="entry name" value="IgGFc_binding"/>
    <property type="match status" value="1"/>
</dbReference>
<comment type="caution">
    <text evidence="3">The sequence shown here is derived from an EMBL/GenBank/DDBJ whole genome shotgun (WGS) entry which is preliminary data.</text>
</comment>
<organism evidence="3 4">
    <name type="scientific">Plesiocystis pacifica SIR-1</name>
    <dbReference type="NCBI Taxonomy" id="391625"/>
    <lineage>
        <taxon>Bacteria</taxon>
        <taxon>Pseudomonadati</taxon>
        <taxon>Myxococcota</taxon>
        <taxon>Polyangia</taxon>
        <taxon>Nannocystales</taxon>
        <taxon>Nannocystaceae</taxon>
        <taxon>Plesiocystis</taxon>
    </lineage>
</organism>
<dbReference type="RefSeq" id="WP_006969584.1">
    <property type="nucleotide sequence ID" value="NZ_ABCS01000004.1"/>
</dbReference>
<keyword evidence="4" id="KW-1185">Reference proteome</keyword>
<feature type="domain" description="IgGFc-binding protein N-terminal" evidence="2">
    <location>
        <begin position="287"/>
        <end position="582"/>
    </location>
</feature>
<evidence type="ECO:0000259" key="2">
    <source>
        <dbReference type="Pfam" id="PF17517"/>
    </source>
</evidence>
<protein>
    <submittedName>
        <fullName evidence="3">Bacterial Ig-like domain protein</fullName>
    </submittedName>
</protein>
<evidence type="ECO:0000256" key="1">
    <source>
        <dbReference type="SAM" id="MobiDB-lite"/>
    </source>
</evidence>